<dbReference type="Pfam" id="PF08631">
    <property type="entry name" value="SPO22"/>
    <property type="match status" value="1"/>
</dbReference>
<dbReference type="Gene3D" id="1.25.40.10">
    <property type="entry name" value="Tetratricopeptide repeat domain"/>
    <property type="match status" value="1"/>
</dbReference>
<gene>
    <name evidence="3" type="ORF">CC86DRAFT_435960</name>
</gene>
<dbReference type="PANTHER" id="PTHR40375">
    <property type="entry name" value="SPORULATION-SPECIFIC PROTEIN 22"/>
    <property type="match status" value="1"/>
</dbReference>
<dbReference type="InterPro" id="IPR039057">
    <property type="entry name" value="Spo22/ZIP4"/>
</dbReference>
<dbReference type="PANTHER" id="PTHR40375:SF2">
    <property type="entry name" value="SPORULATION-SPECIFIC PROTEIN 22"/>
    <property type="match status" value="1"/>
</dbReference>
<keyword evidence="4" id="KW-1185">Reference proteome</keyword>
<protein>
    <recommendedName>
        <fullName evidence="2">Protein ZIP4 homolog</fullName>
    </recommendedName>
</protein>
<dbReference type="Proteomes" id="UP000799424">
    <property type="component" value="Unassembled WGS sequence"/>
</dbReference>
<organism evidence="3 4">
    <name type="scientific">Ophiobolus disseminans</name>
    <dbReference type="NCBI Taxonomy" id="1469910"/>
    <lineage>
        <taxon>Eukaryota</taxon>
        <taxon>Fungi</taxon>
        <taxon>Dikarya</taxon>
        <taxon>Ascomycota</taxon>
        <taxon>Pezizomycotina</taxon>
        <taxon>Dothideomycetes</taxon>
        <taxon>Pleosporomycetidae</taxon>
        <taxon>Pleosporales</taxon>
        <taxon>Pleosporineae</taxon>
        <taxon>Phaeosphaeriaceae</taxon>
        <taxon>Ophiobolus</taxon>
    </lineage>
</organism>
<evidence type="ECO:0000313" key="4">
    <source>
        <dbReference type="Proteomes" id="UP000799424"/>
    </source>
</evidence>
<dbReference type="AlphaFoldDB" id="A0A6A7AB62"/>
<dbReference type="GO" id="GO:0051321">
    <property type="term" value="P:meiotic cell cycle"/>
    <property type="evidence" value="ECO:0007669"/>
    <property type="project" value="UniProtKB-KW"/>
</dbReference>
<dbReference type="OrthoDB" id="65716at2759"/>
<dbReference type="InterPro" id="IPR011990">
    <property type="entry name" value="TPR-like_helical_dom_sf"/>
</dbReference>
<dbReference type="GO" id="GO:0090173">
    <property type="term" value="P:regulation of synaptonemal complex assembly"/>
    <property type="evidence" value="ECO:0007669"/>
    <property type="project" value="InterPro"/>
</dbReference>
<dbReference type="InterPro" id="IPR013940">
    <property type="entry name" value="Spo22/ZIP4/TEX11"/>
</dbReference>
<evidence type="ECO:0000313" key="3">
    <source>
        <dbReference type="EMBL" id="KAF2829949.1"/>
    </source>
</evidence>
<sequence>MAPTQPAAKLEREKKLKSVLSFGANLTKRLEDPRDASLVNDFQTQIRGLPLQPSSTLTARQDELDRLGTELWNLSTRLRRDDPAPVGKAREEATHRNRVLCLLRVFSFFVLDSAAAQAKGRSCKSCIRLMKVALKAARVCIDAKEMSHATKILERAAEYEDILSQESDARSQDEGEAADRLRLDYFAIRTTLAWRQDRMDTAEHMFAKCKQLDCASTPSSAENLAVLLYEIGKDSLKNRACEAAIRWLERAHDMLGEQDIAMLSSEAGELRLSVMHSIVQAYMKLKTSDAQDKAWNMIKLMETDYSDKMVVSLLKIELLSAAETLDSGEFYGVLLRMIRSIVLNDTNFKTIMHHIHKLKEHSNATASKILDDLIDIRLFREENQVWIEKAVIMRTWLGTTNSLAENILEQLQELFDAVAQNTKASLSAPATHAAQTLLWKRVEASANQEQFEVAAAWCQICLHPLFDKAGARNKAKVARKMIQCALSRQDYAAARQAFGKMSDTGRDEPVTRYLMYKAGLQSGDMDLATECMDVVCRSSAKDATLLYACVMEAQSAGDKRQAIGALERVLDKYDYSAPAGIHLPALLRCTARLLQSELVKDGTVESKVMDQVCKVFEAALTQAKTSKRRPNNPAQQLFTPQEFEWFSKNAYNLSLKYCAEMAPNHLVRLLNACIELQYYLEARKHSQEFRRAAAEGIDKLGGSAQADIISKHFQIVKLELEAVLKLEKWEELDDLFDQCWKYKSPDHYGTLADLVLVIHSCIVQANVDEKYQKKVLSVLHKIINLTSRQTGTDLTKLSRWLRCLFNLSLTYDETTSLKCIEQVVKLATRQQGVTQDRLTVAAACPITPPPSSDPVKDEHDTNKADDEIKEADRYPSTELEWMATTTFNHGVDYYLRDDDKNCKKWAEQAFILAQWLDDNSALRDLLMEKFALLKFQD</sequence>
<dbReference type="EMBL" id="MU006220">
    <property type="protein sequence ID" value="KAF2829949.1"/>
    <property type="molecule type" value="Genomic_DNA"/>
</dbReference>
<keyword evidence="1" id="KW-0469">Meiosis</keyword>
<evidence type="ECO:0000256" key="2">
    <source>
        <dbReference type="ARBA" id="ARBA00031845"/>
    </source>
</evidence>
<evidence type="ECO:0000256" key="1">
    <source>
        <dbReference type="ARBA" id="ARBA00023254"/>
    </source>
</evidence>
<accession>A0A6A7AB62</accession>
<reference evidence="3" key="1">
    <citation type="journal article" date="2020" name="Stud. Mycol.">
        <title>101 Dothideomycetes genomes: a test case for predicting lifestyles and emergence of pathogens.</title>
        <authorList>
            <person name="Haridas S."/>
            <person name="Albert R."/>
            <person name="Binder M."/>
            <person name="Bloem J."/>
            <person name="Labutti K."/>
            <person name="Salamov A."/>
            <person name="Andreopoulos B."/>
            <person name="Baker S."/>
            <person name="Barry K."/>
            <person name="Bills G."/>
            <person name="Bluhm B."/>
            <person name="Cannon C."/>
            <person name="Castanera R."/>
            <person name="Culley D."/>
            <person name="Daum C."/>
            <person name="Ezra D."/>
            <person name="Gonzalez J."/>
            <person name="Henrissat B."/>
            <person name="Kuo A."/>
            <person name="Liang C."/>
            <person name="Lipzen A."/>
            <person name="Lutzoni F."/>
            <person name="Magnuson J."/>
            <person name="Mondo S."/>
            <person name="Nolan M."/>
            <person name="Ohm R."/>
            <person name="Pangilinan J."/>
            <person name="Park H.-J."/>
            <person name="Ramirez L."/>
            <person name="Alfaro M."/>
            <person name="Sun H."/>
            <person name="Tritt A."/>
            <person name="Yoshinaga Y."/>
            <person name="Zwiers L.-H."/>
            <person name="Turgeon B."/>
            <person name="Goodwin S."/>
            <person name="Spatafora J."/>
            <person name="Crous P."/>
            <person name="Grigoriev I."/>
        </authorList>
    </citation>
    <scope>NUCLEOTIDE SEQUENCE</scope>
    <source>
        <strain evidence="3">CBS 113818</strain>
    </source>
</reference>
<name>A0A6A7AB62_9PLEO</name>
<proteinExistence type="predicted"/>